<dbReference type="Proteomes" id="UP000009011">
    <property type="component" value="Chromosome"/>
</dbReference>
<organism evidence="3 4">
    <name type="scientific">Melioribacter roseus (strain DSM 23840 / JCM 17771 / VKM B-2668 / P3M-2)</name>
    <dbReference type="NCBI Taxonomy" id="1191523"/>
    <lineage>
        <taxon>Bacteria</taxon>
        <taxon>Pseudomonadati</taxon>
        <taxon>Ignavibacteriota</taxon>
        <taxon>Ignavibacteria</taxon>
        <taxon>Ignavibacteriales</taxon>
        <taxon>Melioribacteraceae</taxon>
        <taxon>Melioribacter</taxon>
    </lineage>
</organism>
<gene>
    <name evidence="3" type="ordered locus">MROS_2043</name>
</gene>
<feature type="signal peptide" evidence="2">
    <location>
        <begin position="1"/>
        <end position="20"/>
    </location>
</feature>
<feature type="compositionally biased region" description="Polar residues" evidence="1">
    <location>
        <begin position="143"/>
        <end position="152"/>
    </location>
</feature>
<evidence type="ECO:0000256" key="1">
    <source>
        <dbReference type="SAM" id="MobiDB-lite"/>
    </source>
</evidence>
<dbReference type="STRING" id="1191523.MROS_2043"/>
<dbReference type="Gene3D" id="2.60.40.2130">
    <property type="entry name" value="F-spondin domain"/>
    <property type="match status" value="3"/>
</dbReference>
<feature type="region of interest" description="Disordered" evidence="1">
    <location>
        <begin position="132"/>
        <end position="155"/>
    </location>
</feature>
<dbReference type="EMBL" id="CP003557">
    <property type="protein sequence ID" value="AFN75274.1"/>
    <property type="molecule type" value="Genomic_DNA"/>
</dbReference>
<feature type="chain" id="PRO_5003707121" evidence="2">
    <location>
        <begin position="21"/>
        <end position="446"/>
    </location>
</feature>
<dbReference type="eggNOG" id="ENOG502Z7TP">
    <property type="taxonomic scope" value="Bacteria"/>
</dbReference>
<dbReference type="InterPro" id="IPR009465">
    <property type="entry name" value="Spondin_N"/>
</dbReference>
<accession>I6ZTA4</accession>
<dbReference type="AlphaFoldDB" id="I6ZTA4"/>
<dbReference type="RefSeq" id="WP_014856706.1">
    <property type="nucleotide sequence ID" value="NC_018178.1"/>
</dbReference>
<evidence type="ECO:0000313" key="4">
    <source>
        <dbReference type="Proteomes" id="UP000009011"/>
    </source>
</evidence>
<dbReference type="PROSITE" id="PS51257">
    <property type="entry name" value="PROKAR_LIPOPROTEIN"/>
    <property type="match status" value="1"/>
</dbReference>
<proteinExistence type="predicted"/>
<dbReference type="InterPro" id="IPR038678">
    <property type="entry name" value="Spondin_N_sf"/>
</dbReference>
<dbReference type="OrthoDB" id="1013900at2"/>
<name>I6ZTA4_MELRP</name>
<reference evidence="3 4" key="1">
    <citation type="journal article" date="2013" name="PLoS ONE">
        <title>Genomic analysis of Melioribacter roseus, facultatively anaerobic organotrophic bacterium representing a novel deep lineage within Bacteriodetes/Chlorobi group.</title>
        <authorList>
            <person name="Kadnikov V.V."/>
            <person name="Mardanov A.V."/>
            <person name="Podosokorskaya O.A."/>
            <person name="Gavrilov S.N."/>
            <person name="Kublanov I.V."/>
            <person name="Beletsky A.V."/>
            <person name="Bonch-Osmolovskaya E.A."/>
            <person name="Ravin N.V."/>
        </authorList>
    </citation>
    <scope>NUCLEOTIDE SEQUENCE [LARGE SCALE GENOMIC DNA]</scope>
    <source>
        <strain evidence="4">JCM 17771 / P3M-2</strain>
    </source>
</reference>
<dbReference type="KEGG" id="mro:MROS_2043"/>
<keyword evidence="4" id="KW-1185">Reference proteome</keyword>
<evidence type="ECO:0000313" key="3">
    <source>
        <dbReference type="EMBL" id="AFN75274.1"/>
    </source>
</evidence>
<dbReference type="NCBIfam" id="NF038123">
    <property type="entry name" value="NF038123_dom"/>
    <property type="match status" value="2"/>
</dbReference>
<protein>
    <submittedName>
        <fullName evidence="3">Putative secreted protein</fullName>
    </submittedName>
</protein>
<dbReference type="HOGENOM" id="CLU_046276_0_0_10"/>
<evidence type="ECO:0000256" key="2">
    <source>
        <dbReference type="SAM" id="SignalP"/>
    </source>
</evidence>
<keyword evidence="2" id="KW-0732">Signal</keyword>
<sequence length="446" mass="47386">MTKKLSLLILIALTALLAAACDSNSTETLERKMFKVRIENIAKEYKFADSGVFNTPVNASSPAPLAPGGAYEFTVKAFPGSKLSFAAMFVHSNDLFYAPDGNGISLYDNNGMPVSGDITSRIKLWDAGTEINQEPGLGADQAPHQSGANTGSADPHANVRLAEDEYSNLPSVNEVLEVTVEPTSVNRFKVKIENVSSEHSIHTSDGNVLAALIAPGVWVVHSANNPLFEVNKPDFGEGLEALAEDGNPAVLYENLKEETGITHLFAPGVFVVHTASAPVFRAGQPDRGEGLEALAEDGDPSMLAANLNGKDGISLVGVFNMPVGSSAPAPIAPVGVYEFEFDAIEKDYLSFASMLVQSNELFIAPSDAGIKLFESSDPISGDITELIMLWDARTEVNEEPGFGINQAPRQSAANTGAAENGALRIVNDGYVYPNLSDIVRVTIESN</sequence>